<dbReference type="Gene3D" id="1.20.140.10">
    <property type="entry name" value="Butyryl-CoA Dehydrogenase, subunit A, domain 3"/>
    <property type="match status" value="1"/>
</dbReference>
<keyword evidence="3" id="KW-0285">Flavoprotein</keyword>
<feature type="domain" description="Acyl-CoA dehydrogenase/oxidase C-terminal" evidence="6">
    <location>
        <begin position="231"/>
        <end position="376"/>
    </location>
</feature>
<evidence type="ECO:0000256" key="5">
    <source>
        <dbReference type="ARBA" id="ARBA00023002"/>
    </source>
</evidence>
<keyword evidence="5" id="KW-0560">Oxidoreductase</keyword>
<evidence type="ECO:0000259" key="7">
    <source>
        <dbReference type="Pfam" id="PF02771"/>
    </source>
</evidence>
<dbReference type="PANTHER" id="PTHR43884">
    <property type="entry name" value="ACYL-COA DEHYDROGENASE"/>
    <property type="match status" value="1"/>
</dbReference>
<dbReference type="SUPFAM" id="SSF47203">
    <property type="entry name" value="Acyl-CoA dehydrogenase C-terminal domain-like"/>
    <property type="match status" value="1"/>
</dbReference>
<dbReference type="InterPro" id="IPR036250">
    <property type="entry name" value="AcylCo_DH-like_C"/>
</dbReference>
<dbReference type="GO" id="GO:0050660">
    <property type="term" value="F:flavin adenine dinucleotide binding"/>
    <property type="evidence" value="ECO:0007669"/>
    <property type="project" value="InterPro"/>
</dbReference>
<dbReference type="SUPFAM" id="SSF56645">
    <property type="entry name" value="Acyl-CoA dehydrogenase NM domain-like"/>
    <property type="match status" value="1"/>
</dbReference>
<dbReference type="Proteomes" id="UP000563898">
    <property type="component" value="Unassembled WGS sequence"/>
</dbReference>
<organism evidence="8 9">
    <name type="scientific">Gordonia polyisoprenivorans</name>
    <dbReference type="NCBI Taxonomy" id="84595"/>
    <lineage>
        <taxon>Bacteria</taxon>
        <taxon>Bacillati</taxon>
        <taxon>Actinomycetota</taxon>
        <taxon>Actinomycetes</taxon>
        <taxon>Mycobacteriales</taxon>
        <taxon>Gordoniaceae</taxon>
        <taxon>Gordonia</taxon>
    </lineage>
</organism>
<comment type="similarity">
    <text evidence="2">Belongs to the acyl-CoA dehydrogenase family.</text>
</comment>
<dbReference type="EMBL" id="JAAXPC010000004">
    <property type="protein sequence ID" value="NKY01662.1"/>
    <property type="molecule type" value="Genomic_DNA"/>
</dbReference>
<accession>A0A846WIW6</accession>
<keyword evidence="4" id="KW-0274">FAD</keyword>
<evidence type="ECO:0000256" key="2">
    <source>
        <dbReference type="ARBA" id="ARBA00009347"/>
    </source>
</evidence>
<dbReference type="Pfam" id="PF02771">
    <property type="entry name" value="Acyl-CoA_dh_N"/>
    <property type="match status" value="1"/>
</dbReference>
<dbReference type="InterPro" id="IPR009075">
    <property type="entry name" value="AcylCo_DH/oxidase_C"/>
</dbReference>
<dbReference type="Gene3D" id="1.10.540.10">
    <property type="entry name" value="Acyl-CoA dehydrogenase/oxidase, N-terminal domain"/>
    <property type="match status" value="1"/>
</dbReference>
<evidence type="ECO:0000259" key="6">
    <source>
        <dbReference type="Pfam" id="PF00441"/>
    </source>
</evidence>
<dbReference type="PANTHER" id="PTHR43884:SF20">
    <property type="entry name" value="ACYL-COA DEHYDROGENASE FADE28"/>
    <property type="match status" value="1"/>
</dbReference>
<evidence type="ECO:0000313" key="8">
    <source>
        <dbReference type="EMBL" id="NKY01662.1"/>
    </source>
</evidence>
<protein>
    <submittedName>
        <fullName evidence="8">Acyl-CoA/acyl-ACP dehydrogenase</fullName>
    </submittedName>
</protein>
<gene>
    <name evidence="8" type="ORF">HGA05_08775</name>
</gene>
<dbReference type="InterPro" id="IPR037069">
    <property type="entry name" value="AcylCoA_DH/ox_N_sf"/>
</dbReference>
<dbReference type="InterPro" id="IPR046373">
    <property type="entry name" value="Acyl-CoA_Oxase/DH_mid-dom_sf"/>
</dbReference>
<dbReference type="InterPro" id="IPR013786">
    <property type="entry name" value="AcylCoA_DH/ox_N"/>
</dbReference>
<feature type="domain" description="Acyl-CoA dehydrogenase/oxidase N-terminal" evidence="7">
    <location>
        <begin position="9"/>
        <end position="120"/>
    </location>
</feature>
<comment type="caution">
    <text evidence="8">The sequence shown here is derived from an EMBL/GenBank/DDBJ whole genome shotgun (WGS) entry which is preliminary data.</text>
</comment>
<dbReference type="GO" id="GO:0003995">
    <property type="term" value="F:acyl-CoA dehydrogenase activity"/>
    <property type="evidence" value="ECO:0007669"/>
    <property type="project" value="TreeGrafter"/>
</dbReference>
<evidence type="ECO:0000256" key="4">
    <source>
        <dbReference type="ARBA" id="ARBA00022827"/>
    </source>
</evidence>
<dbReference type="Gene3D" id="2.40.110.10">
    <property type="entry name" value="Butyryl-CoA Dehydrogenase, subunit A, domain 2"/>
    <property type="match status" value="1"/>
</dbReference>
<dbReference type="InterPro" id="IPR009100">
    <property type="entry name" value="AcylCoA_DH/oxidase_NM_dom_sf"/>
</dbReference>
<reference evidence="8 9" key="1">
    <citation type="submission" date="2020-04" db="EMBL/GenBank/DDBJ databases">
        <title>MicrobeNet Type strains.</title>
        <authorList>
            <person name="Nicholson A.C."/>
        </authorList>
    </citation>
    <scope>NUCLEOTIDE SEQUENCE [LARGE SCALE GENOMIC DNA]</scope>
    <source>
        <strain evidence="8 9">ATCC BAA-14</strain>
    </source>
</reference>
<sequence length="382" mass="39260">MDFTLPEVTEDLRGLARDITEKVSTDDRVARLEADDAALDDVLWRELGAAGLLGLEVGPEVAGDAGAGQSILESITVAEQLGRGLARVPYGVHAIAALPAIATHGSVALRGRLVGDAATGTAVLTVALEEDLGTGSDHPQTLLSRTEHGWALTGSKVNVAYAGAATAIVVNAMSPDGVCAVVIDADAAGIGLTPTPATGKTPTFVVDFDGVVVDDDHVLDGGAGTVADIVDRATLAVCADQSGNLSRALELTAAYAVEREQFGKPIGSFQAVAQRLADGYIDTQGLSLTTLAAAWQFTRIADADEDNDDGGLHVAVQTAKFWACDAGHRVAHTAVHVHGGVGLDTTHPVHRYFLRAKQNEYTLGSAPITLAAIGDVLAAAPA</sequence>
<dbReference type="AlphaFoldDB" id="A0A846WIW6"/>
<evidence type="ECO:0000256" key="3">
    <source>
        <dbReference type="ARBA" id="ARBA00022630"/>
    </source>
</evidence>
<dbReference type="Pfam" id="PF00441">
    <property type="entry name" value="Acyl-CoA_dh_1"/>
    <property type="match status" value="1"/>
</dbReference>
<proteinExistence type="inferred from homology"/>
<name>A0A846WIW6_9ACTN</name>
<comment type="cofactor">
    <cofactor evidence="1">
        <name>FAD</name>
        <dbReference type="ChEBI" id="CHEBI:57692"/>
    </cofactor>
</comment>
<evidence type="ECO:0000313" key="9">
    <source>
        <dbReference type="Proteomes" id="UP000563898"/>
    </source>
</evidence>
<evidence type="ECO:0000256" key="1">
    <source>
        <dbReference type="ARBA" id="ARBA00001974"/>
    </source>
</evidence>
<dbReference type="RefSeq" id="WP_006371991.1">
    <property type="nucleotide sequence ID" value="NZ_JAAXPC010000004.1"/>
</dbReference>